<keyword evidence="3" id="KW-0677">Repeat</keyword>
<feature type="region of interest" description="Disordered" evidence="7">
    <location>
        <begin position="86"/>
        <end position="109"/>
    </location>
</feature>
<dbReference type="GO" id="GO:0007346">
    <property type="term" value="P:regulation of mitotic cell cycle"/>
    <property type="evidence" value="ECO:0007669"/>
    <property type="project" value="TreeGrafter"/>
</dbReference>
<name>A0A9D3PKN7_MEGAT</name>
<feature type="region of interest" description="Disordered" evidence="7">
    <location>
        <begin position="566"/>
        <end position="599"/>
    </location>
</feature>
<dbReference type="PROSITE" id="PS50003">
    <property type="entry name" value="PH_DOMAIN"/>
    <property type="match status" value="2"/>
</dbReference>
<comment type="subcellular location">
    <subcellularLocation>
        <location evidence="1">Cytoplasm</location>
    </subcellularLocation>
</comment>
<dbReference type="InterPro" id="IPR001849">
    <property type="entry name" value="PH_domain"/>
</dbReference>
<dbReference type="GO" id="GO:0005829">
    <property type="term" value="C:cytosol"/>
    <property type="evidence" value="ECO:0007669"/>
    <property type="project" value="TreeGrafter"/>
</dbReference>
<dbReference type="PANTHER" id="PTHR14338">
    <property type="entry name" value="ACTIN FILAMENT-ASSOCIATED PROTEIN 1 FAMILY MEMBER"/>
    <property type="match status" value="1"/>
</dbReference>
<dbReference type="AlphaFoldDB" id="A0A9D3PKN7"/>
<dbReference type="GO" id="GO:0006954">
    <property type="term" value="P:inflammatory response"/>
    <property type="evidence" value="ECO:0007669"/>
    <property type="project" value="TreeGrafter"/>
</dbReference>
<feature type="domain" description="PH" evidence="8">
    <location>
        <begin position="297"/>
        <end position="391"/>
    </location>
</feature>
<feature type="compositionally biased region" description="Basic and acidic residues" evidence="7">
    <location>
        <begin position="644"/>
        <end position="655"/>
    </location>
</feature>
<evidence type="ECO:0000256" key="5">
    <source>
        <dbReference type="ARBA" id="ARBA00059761"/>
    </source>
</evidence>
<evidence type="ECO:0000256" key="4">
    <source>
        <dbReference type="ARBA" id="ARBA00023054"/>
    </source>
</evidence>
<dbReference type="SUPFAM" id="SSF50729">
    <property type="entry name" value="PH domain-like"/>
    <property type="match status" value="2"/>
</dbReference>
<feature type="region of interest" description="Disordered" evidence="7">
    <location>
        <begin position="489"/>
        <end position="552"/>
    </location>
</feature>
<accession>A0A9D3PKN7</accession>
<dbReference type="GO" id="GO:0042169">
    <property type="term" value="F:SH2 domain binding"/>
    <property type="evidence" value="ECO:0007669"/>
    <property type="project" value="TreeGrafter"/>
</dbReference>
<feature type="compositionally biased region" description="Basic and acidic residues" evidence="7">
    <location>
        <begin position="570"/>
        <end position="583"/>
    </location>
</feature>
<feature type="region of interest" description="Disordered" evidence="7">
    <location>
        <begin position="644"/>
        <end position="696"/>
    </location>
</feature>
<dbReference type="Proteomes" id="UP001046870">
    <property type="component" value="Chromosome 16"/>
</dbReference>
<comment type="function">
    <text evidence="5">May play a role in a signaling cascade by enhancing the kinase activity of SRC. Contributes to SRC-regulated transcription activation.</text>
</comment>
<dbReference type="GO" id="GO:0017124">
    <property type="term" value="F:SH3 domain binding"/>
    <property type="evidence" value="ECO:0007669"/>
    <property type="project" value="TreeGrafter"/>
</dbReference>
<dbReference type="InterPro" id="IPR011993">
    <property type="entry name" value="PH-like_dom_sf"/>
</dbReference>
<dbReference type="Pfam" id="PF00169">
    <property type="entry name" value="PH"/>
    <property type="match status" value="2"/>
</dbReference>
<reference evidence="9" key="1">
    <citation type="submission" date="2021-01" db="EMBL/GenBank/DDBJ databases">
        <authorList>
            <person name="Zahm M."/>
            <person name="Roques C."/>
            <person name="Cabau C."/>
            <person name="Klopp C."/>
            <person name="Donnadieu C."/>
            <person name="Jouanno E."/>
            <person name="Lampietro C."/>
            <person name="Louis A."/>
            <person name="Herpin A."/>
            <person name="Echchiki A."/>
            <person name="Berthelot C."/>
            <person name="Parey E."/>
            <person name="Roest-Crollius H."/>
            <person name="Braasch I."/>
            <person name="Postlethwait J."/>
            <person name="Bobe J."/>
            <person name="Montfort J."/>
            <person name="Bouchez O."/>
            <person name="Begum T."/>
            <person name="Mejri S."/>
            <person name="Adams A."/>
            <person name="Chen W.-J."/>
            <person name="Guiguen Y."/>
        </authorList>
    </citation>
    <scope>NUCLEOTIDE SEQUENCE</scope>
    <source>
        <strain evidence="9">YG-15Mar2019-1</strain>
        <tissue evidence="9">Brain</tissue>
    </source>
</reference>
<dbReference type="InterPro" id="IPR030113">
    <property type="entry name" value="AFAP"/>
</dbReference>
<feature type="compositionally biased region" description="Polar residues" evidence="7">
    <location>
        <begin position="489"/>
        <end position="498"/>
    </location>
</feature>
<dbReference type="GO" id="GO:0032757">
    <property type="term" value="P:positive regulation of interleukin-8 production"/>
    <property type="evidence" value="ECO:0007669"/>
    <property type="project" value="TreeGrafter"/>
</dbReference>
<proteinExistence type="predicted"/>
<dbReference type="GO" id="GO:0045893">
    <property type="term" value="P:positive regulation of DNA-templated transcription"/>
    <property type="evidence" value="ECO:0007669"/>
    <property type="project" value="TreeGrafter"/>
</dbReference>
<keyword evidence="2" id="KW-0963">Cytoplasm</keyword>
<protein>
    <recommendedName>
        <fullName evidence="6">Actin filament-associated protein 1-like 2</fullName>
    </recommendedName>
</protein>
<evidence type="ECO:0000256" key="7">
    <source>
        <dbReference type="SAM" id="MobiDB-lite"/>
    </source>
</evidence>
<feature type="domain" description="PH" evidence="8">
    <location>
        <begin position="139"/>
        <end position="232"/>
    </location>
</feature>
<evidence type="ECO:0000259" key="8">
    <source>
        <dbReference type="PROSITE" id="PS50003"/>
    </source>
</evidence>
<dbReference type="Gene3D" id="2.30.29.30">
    <property type="entry name" value="Pleckstrin-homology domain (PH domain)/Phosphotyrosine-binding domain (PTB)"/>
    <property type="match status" value="2"/>
</dbReference>
<dbReference type="EMBL" id="JAFDVH010000016">
    <property type="protein sequence ID" value="KAG7462755.1"/>
    <property type="molecule type" value="Genomic_DNA"/>
</dbReference>
<evidence type="ECO:0000313" key="10">
    <source>
        <dbReference type="Proteomes" id="UP001046870"/>
    </source>
</evidence>
<dbReference type="OrthoDB" id="8443615at2759"/>
<dbReference type="SMART" id="SM00233">
    <property type="entry name" value="PH"/>
    <property type="match status" value="2"/>
</dbReference>
<dbReference type="FunFam" id="2.30.29.30:FF:000171">
    <property type="entry name" value="Actin filament-associated protein 1-like 2 isoform 1"/>
    <property type="match status" value="1"/>
</dbReference>
<gene>
    <name evidence="9" type="ORF">MATL_G00188130</name>
</gene>
<comment type="caution">
    <text evidence="9">The sequence shown here is derived from an EMBL/GenBank/DDBJ whole genome shotgun (WGS) entry which is preliminary data.</text>
</comment>
<organism evidence="9 10">
    <name type="scientific">Megalops atlanticus</name>
    <name type="common">Tarpon</name>
    <name type="synonym">Clupea gigantea</name>
    <dbReference type="NCBI Taxonomy" id="7932"/>
    <lineage>
        <taxon>Eukaryota</taxon>
        <taxon>Metazoa</taxon>
        <taxon>Chordata</taxon>
        <taxon>Craniata</taxon>
        <taxon>Vertebrata</taxon>
        <taxon>Euteleostomi</taxon>
        <taxon>Actinopterygii</taxon>
        <taxon>Neopterygii</taxon>
        <taxon>Teleostei</taxon>
        <taxon>Elopiformes</taxon>
        <taxon>Megalopidae</taxon>
        <taxon>Megalops</taxon>
    </lineage>
</organism>
<dbReference type="FunFam" id="2.30.29.30:FF:000020">
    <property type="entry name" value="Actin filament-associated protein 1-like 2 isoform 1"/>
    <property type="match status" value="1"/>
</dbReference>
<dbReference type="PANTHER" id="PTHR14338:SF4">
    <property type="entry name" value="ACTIN FILAMENT-ASSOCIATED PROTEIN 1-LIKE 2"/>
    <property type="match status" value="1"/>
</dbReference>
<evidence type="ECO:0000256" key="6">
    <source>
        <dbReference type="ARBA" id="ARBA00072612"/>
    </source>
</evidence>
<feature type="compositionally biased region" description="Polar residues" evidence="7">
    <location>
        <begin position="659"/>
        <end position="689"/>
    </location>
</feature>
<evidence type="ECO:0000256" key="3">
    <source>
        <dbReference type="ARBA" id="ARBA00022737"/>
    </source>
</evidence>
<keyword evidence="10" id="KW-1185">Reference proteome</keyword>
<evidence type="ECO:0000256" key="2">
    <source>
        <dbReference type="ARBA" id="ARBA00022490"/>
    </source>
</evidence>
<sequence>MERSKVLDQLLGELQTFLVMLDVENLSSKAIIQKGLLSDLLHTYTSKADQQLDVFNVGDEEIHVPTPQNGLPDLTQTLCTESGLESPENYYESYDPTPNEDCEGMSSSYESYDEEEVTKEKSVPHQWPSTEASIELIKDAQVYAFLWRKKWLGQWVKQLCVIKEQRLLCYKKSKEQTPLLDVSLVGCSVVMQPKKKEYNLRIGPVGAEAVVLGLHSKEQAEQWLKVIQESRRMSVDMSTVPSAADAKGDLSMTWSDCHAQSTENKYARRKYVSALKFSNLRNLGKKKMPPSENPDKCLDTSGYVNVLVNSQWRVRWCLIKDGQLFFYQDKGKTKESQHPLPLASCMVLPDPSSDHPYSLCIWQDGKQLTTLEAKSSTEMGHWLGLFLSQSGSRNDPEELLHCYVNSEQISIIVRAARRSMDMMQKRGSQANTYIDSLPTAVTDPDDIYEEVAISEPEESSSEVDSVTQGSADRVYIDLLPVRSFLHTSQTHQNRSLQQEPPGPFQPKVWAPNQGRSERQGLPPMASHEPAQSERSTQSYPQKEEDEQPVSSPAIDRSQFQSLPLSQFHSHSNERSSPLKEAQRRTGLNSQFSSCGVGTSTESLEQINSLIADPMQHRPLEVSLMETDGTCQEKERRQVDLKLRPEVKKRPKKVEARASTLETDMQMQSKSAAMPASSSDTSPITSQNHRPVSIIPYSRVTVLQKAKEWEKKETK</sequence>
<dbReference type="CDD" id="cd13307">
    <property type="entry name" value="PH2_AFAP"/>
    <property type="match status" value="1"/>
</dbReference>
<dbReference type="GO" id="GO:0032675">
    <property type="term" value="P:regulation of interleukin-6 production"/>
    <property type="evidence" value="ECO:0007669"/>
    <property type="project" value="TreeGrafter"/>
</dbReference>
<dbReference type="GO" id="GO:0045742">
    <property type="term" value="P:positive regulation of epidermal growth factor receptor signaling pathway"/>
    <property type="evidence" value="ECO:0007669"/>
    <property type="project" value="TreeGrafter"/>
</dbReference>
<keyword evidence="4" id="KW-0175">Coiled coil</keyword>
<feature type="compositionally biased region" description="Polar residues" evidence="7">
    <location>
        <begin position="585"/>
        <end position="599"/>
    </location>
</feature>
<evidence type="ECO:0000256" key="1">
    <source>
        <dbReference type="ARBA" id="ARBA00004496"/>
    </source>
</evidence>
<evidence type="ECO:0000313" key="9">
    <source>
        <dbReference type="EMBL" id="KAG7462755.1"/>
    </source>
</evidence>